<organism evidence="1 2">
    <name type="scientific">Ascaris lumbricoides</name>
    <name type="common">Giant roundworm</name>
    <dbReference type="NCBI Taxonomy" id="6252"/>
    <lineage>
        <taxon>Eukaryota</taxon>
        <taxon>Metazoa</taxon>
        <taxon>Ecdysozoa</taxon>
        <taxon>Nematoda</taxon>
        <taxon>Chromadorea</taxon>
        <taxon>Rhabditida</taxon>
        <taxon>Spirurina</taxon>
        <taxon>Ascaridomorpha</taxon>
        <taxon>Ascaridoidea</taxon>
        <taxon>Ascarididae</taxon>
        <taxon>Ascaris</taxon>
    </lineage>
</organism>
<proteinExistence type="predicted"/>
<accession>A0A0M3HSG1</accession>
<dbReference type="Proteomes" id="UP000036681">
    <property type="component" value="Unplaced"/>
</dbReference>
<evidence type="ECO:0000313" key="2">
    <source>
        <dbReference type="WBParaSite" id="ALUE_0000540301-mRNA-1"/>
    </source>
</evidence>
<evidence type="ECO:0000313" key="1">
    <source>
        <dbReference type="Proteomes" id="UP000036681"/>
    </source>
</evidence>
<dbReference type="WBParaSite" id="ALUE_0000540301-mRNA-1">
    <property type="protein sequence ID" value="ALUE_0000540301-mRNA-1"/>
    <property type="gene ID" value="ALUE_0000540301"/>
</dbReference>
<protein>
    <submittedName>
        <fullName evidence="2">DNA_pol3_finger domain-containing protein</fullName>
    </submittedName>
</protein>
<name>A0A0M3HSG1_ASCLU</name>
<sequence length="87" mass="9931">MRGQTFRAAAELMKCTSNRLTPYDIVGNKYFALRQNREDMKWVDLLVYLSPEETGGSMEFALRDYAFVPAVEAIVVNETLLVCHLIV</sequence>
<dbReference type="AlphaFoldDB" id="A0A0M3HSG1"/>
<keyword evidence="1" id="KW-1185">Reference proteome</keyword>
<reference evidence="2" key="1">
    <citation type="submission" date="2017-02" db="UniProtKB">
        <authorList>
            <consortium name="WormBaseParasite"/>
        </authorList>
    </citation>
    <scope>IDENTIFICATION</scope>
</reference>